<evidence type="ECO:0000256" key="1">
    <source>
        <dbReference type="SAM" id="MobiDB-lite"/>
    </source>
</evidence>
<reference evidence="2" key="1">
    <citation type="submission" date="2022-11" db="EMBL/GenBank/DDBJ databases">
        <title>Centuries of genome instability and evolution in soft-shell clam transmissible cancer (bioRxiv).</title>
        <authorList>
            <person name="Hart S.F.M."/>
            <person name="Yonemitsu M.A."/>
            <person name="Giersch R.M."/>
            <person name="Beal B.F."/>
            <person name="Arriagada G."/>
            <person name="Davis B.W."/>
            <person name="Ostrander E.A."/>
            <person name="Goff S.P."/>
            <person name="Metzger M.J."/>
        </authorList>
    </citation>
    <scope>NUCLEOTIDE SEQUENCE</scope>
    <source>
        <strain evidence="2">MELC-2E11</strain>
        <tissue evidence="2">Siphon/mantle</tissue>
    </source>
</reference>
<evidence type="ECO:0000313" key="3">
    <source>
        <dbReference type="Proteomes" id="UP001164746"/>
    </source>
</evidence>
<dbReference type="PRINTS" id="PR01210">
    <property type="entry name" value="GGTRANSPTASE"/>
</dbReference>
<feature type="region of interest" description="Disordered" evidence="1">
    <location>
        <begin position="36"/>
        <end position="65"/>
    </location>
</feature>
<keyword evidence="3" id="KW-1185">Reference proteome</keyword>
<gene>
    <name evidence="2" type="ORF">MAR_008020</name>
</gene>
<evidence type="ECO:0000313" key="2">
    <source>
        <dbReference type="EMBL" id="WAR01462.1"/>
    </source>
</evidence>
<dbReference type="PANTHER" id="PTHR11686:SF9">
    <property type="entry name" value="RE13973P"/>
    <property type="match status" value="1"/>
</dbReference>
<dbReference type="InterPro" id="IPR029055">
    <property type="entry name" value="Ntn_hydrolases_N"/>
</dbReference>
<protein>
    <submittedName>
        <fullName evidence="2">GGT1-like protein</fullName>
    </submittedName>
</protein>
<dbReference type="Gene3D" id="3.60.20.40">
    <property type="match status" value="2"/>
</dbReference>
<name>A0ABY7DUQ6_MYAAR</name>
<dbReference type="InterPro" id="IPR000101">
    <property type="entry name" value="GGT_peptidase"/>
</dbReference>
<sequence>MSGNISKARAWTIVTVLLCAALVGIGLGLGLGLRKSDSPPPPPSYTEQPGVTLPTPSPLYNPPSDSPEGKYRFAAVAADNDECSKIGNEVMAVQGGTAVDAAVAAILCVGVHNMMSCGIGGGHFLTYYNRSSGNVFSVIAREQAPSGADRDMFTADKNTSSTAGGLAIGIPGEIKGLYKAWELGGRLPWKQVLQPAVRLCKEGFKVGHALAVAISESSGRFFPDYPNLSNLLTNPATNSHYKEGDIMKAPKLGKTLETIAEEGPDAFYTGSLSQDIVADIREAGGIITAEDLANYTALVEEPLKFRLDSGHMVYSPRPPSSGAVYMFILNILNGFNFSNDSVSTVPEATKSWHRMVEAFKHAYSLRTQLGDNHVGTPAFREYVNELVRNMTDASFGEARRQMINDSTTFGTDYYQPMFSNVWDHGTSHLSVVGPNGDAVSITSTVNLYFGSKVVGNRTGIVFNNEMDDFSTPGTINYFGVPASEANFIEPWKRPLSSMCPSLVVNSSGDVQLVIGASGGTRITPATAFAVIDGLRAMGHNITMVDSANCVVQGILRRGDYIMANCDYRKDGAPDGY</sequence>
<dbReference type="Pfam" id="PF01019">
    <property type="entry name" value="G_glu_transpept"/>
    <property type="match status" value="1"/>
</dbReference>
<accession>A0ABY7DUQ6</accession>
<dbReference type="Proteomes" id="UP001164746">
    <property type="component" value="Chromosome 4"/>
</dbReference>
<dbReference type="PANTHER" id="PTHR11686">
    <property type="entry name" value="GAMMA GLUTAMYL TRANSPEPTIDASE"/>
    <property type="match status" value="1"/>
</dbReference>
<proteinExistence type="predicted"/>
<dbReference type="Gene3D" id="1.10.246.130">
    <property type="match status" value="1"/>
</dbReference>
<feature type="compositionally biased region" description="Pro residues" evidence="1">
    <location>
        <begin position="55"/>
        <end position="65"/>
    </location>
</feature>
<dbReference type="SUPFAM" id="SSF56235">
    <property type="entry name" value="N-terminal nucleophile aminohydrolases (Ntn hydrolases)"/>
    <property type="match status" value="1"/>
</dbReference>
<dbReference type="InterPro" id="IPR043138">
    <property type="entry name" value="GGT_lsub"/>
</dbReference>
<dbReference type="InterPro" id="IPR043137">
    <property type="entry name" value="GGT_ssub_C"/>
</dbReference>
<dbReference type="EMBL" id="CP111015">
    <property type="protein sequence ID" value="WAR01462.1"/>
    <property type="molecule type" value="Genomic_DNA"/>
</dbReference>
<organism evidence="2 3">
    <name type="scientific">Mya arenaria</name>
    <name type="common">Soft-shell clam</name>
    <dbReference type="NCBI Taxonomy" id="6604"/>
    <lineage>
        <taxon>Eukaryota</taxon>
        <taxon>Metazoa</taxon>
        <taxon>Spiralia</taxon>
        <taxon>Lophotrochozoa</taxon>
        <taxon>Mollusca</taxon>
        <taxon>Bivalvia</taxon>
        <taxon>Autobranchia</taxon>
        <taxon>Heteroconchia</taxon>
        <taxon>Euheterodonta</taxon>
        <taxon>Imparidentia</taxon>
        <taxon>Neoheterodontei</taxon>
        <taxon>Myida</taxon>
        <taxon>Myoidea</taxon>
        <taxon>Myidae</taxon>
        <taxon>Mya</taxon>
    </lineage>
</organism>